<keyword evidence="1" id="KW-0732">Signal</keyword>
<dbReference type="STRING" id="335543.Sfum_3307"/>
<dbReference type="Gene3D" id="3.40.250.10">
    <property type="entry name" value="Rhodanese-like domain"/>
    <property type="match status" value="1"/>
</dbReference>
<name>A0LNH8_SYNFM</name>
<dbReference type="InterPro" id="IPR001763">
    <property type="entry name" value="Rhodanese-like_dom"/>
</dbReference>
<dbReference type="Proteomes" id="UP000001784">
    <property type="component" value="Chromosome"/>
</dbReference>
<feature type="chain" id="PRO_5002626886" evidence="1">
    <location>
        <begin position="27"/>
        <end position="179"/>
    </location>
</feature>
<feature type="signal peptide" evidence="1">
    <location>
        <begin position="1"/>
        <end position="26"/>
    </location>
</feature>
<evidence type="ECO:0000313" key="4">
    <source>
        <dbReference type="Proteomes" id="UP000001784"/>
    </source>
</evidence>
<sequence>MKSGKALGVWMLGLALLLCLSSGVFALGGRTDEAEVQKLAAKFHNEAAGGGYRIVSTGEFKAWLDQLDPRWASDMRTLLIVDTMPLDDGFRKHHIPGAVPFEFPNDEVNRLDDKTKAKFEELLGPDKNRKVVFYGRDTQCGRSHNGAMWAARLGYTRVYRYPDGIKGWLEAGYMVDRTD</sequence>
<protein>
    <submittedName>
        <fullName evidence="3">Rhodanese domain protein</fullName>
    </submittedName>
</protein>
<dbReference type="HOGENOM" id="CLU_089574_6_4_7"/>
<dbReference type="KEGG" id="sfu:Sfum_3307"/>
<dbReference type="RefSeq" id="WP_011700105.1">
    <property type="nucleotide sequence ID" value="NC_008554.1"/>
</dbReference>
<gene>
    <name evidence="3" type="ordered locus">Sfum_3307</name>
</gene>
<feature type="domain" description="Rhodanese" evidence="2">
    <location>
        <begin position="74"/>
        <end position="177"/>
    </location>
</feature>
<proteinExistence type="predicted"/>
<dbReference type="SMART" id="SM00450">
    <property type="entry name" value="RHOD"/>
    <property type="match status" value="1"/>
</dbReference>
<dbReference type="AlphaFoldDB" id="A0LNH8"/>
<dbReference type="PROSITE" id="PS50206">
    <property type="entry name" value="RHODANESE_3"/>
    <property type="match status" value="1"/>
</dbReference>
<dbReference type="InterPro" id="IPR036873">
    <property type="entry name" value="Rhodanese-like_dom_sf"/>
</dbReference>
<accession>A0LNH8</accession>
<dbReference type="CDD" id="cd00158">
    <property type="entry name" value="RHOD"/>
    <property type="match status" value="1"/>
</dbReference>
<organism evidence="3 4">
    <name type="scientific">Syntrophobacter fumaroxidans (strain DSM 10017 / MPOB)</name>
    <dbReference type="NCBI Taxonomy" id="335543"/>
    <lineage>
        <taxon>Bacteria</taxon>
        <taxon>Pseudomonadati</taxon>
        <taxon>Thermodesulfobacteriota</taxon>
        <taxon>Syntrophobacteria</taxon>
        <taxon>Syntrophobacterales</taxon>
        <taxon>Syntrophobacteraceae</taxon>
        <taxon>Syntrophobacter</taxon>
    </lineage>
</organism>
<dbReference type="eggNOG" id="COG0607">
    <property type="taxonomic scope" value="Bacteria"/>
</dbReference>
<reference evidence="3 4" key="1">
    <citation type="submission" date="2006-10" db="EMBL/GenBank/DDBJ databases">
        <title>Complete sequence of Syntrophobacter fumaroxidans MPOB.</title>
        <authorList>
            <consortium name="US DOE Joint Genome Institute"/>
            <person name="Copeland A."/>
            <person name="Lucas S."/>
            <person name="Lapidus A."/>
            <person name="Barry K."/>
            <person name="Detter J.C."/>
            <person name="Glavina del Rio T."/>
            <person name="Hammon N."/>
            <person name="Israni S."/>
            <person name="Pitluck S."/>
            <person name="Goltsman E.G."/>
            <person name="Martinez M."/>
            <person name="Schmutz J."/>
            <person name="Larimer F."/>
            <person name="Land M."/>
            <person name="Hauser L."/>
            <person name="Kyrpides N."/>
            <person name="Kim E."/>
            <person name="Boone D.R."/>
            <person name="Brockman F."/>
            <person name="Culley D."/>
            <person name="Ferry J."/>
            <person name="Gunsalus R."/>
            <person name="McInerney M.J."/>
            <person name="Morrison M."/>
            <person name="Plugge C."/>
            <person name="Rohlin L."/>
            <person name="Scholten J."/>
            <person name="Sieber J."/>
            <person name="Stams A.J.M."/>
            <person name="Worm P."/>
            <person name="Henstra A.M."/>
            <person name="Richardson P."/>
        </authorList>
    </citation>
    <scope>NUCLEOTIDE SEQUENCE [LARGE SCALE GENOMIC DNA]</scope>
    <source>
        <strain evidence="4">DSM 10017 / MPOB</strain>
    </source>
</reference>
<dbReference type="SUPFAM" id="SSF52821">
    <property type="entry name" value="Rhodanese/Cell cycle control phosphatase"/>
    <property type="match status" value="1"/>
</dbReference>
<evidence type="ECO:0000256" key="1">
    <source>
        <dbReference type="SAM" id="SignalP"/>
    </source>
</evidence>
<evidence type="ECO:0000259" key="2">
    <source>
        <dbReference type="PROSITE" id="PS50206"/>
    </source>
</evidence>
<dbReference type="EMBL" id="CP000478">
    <property type="protein sequence ID" value="ABK18980.1"/>
    <property type="molecule type" value="Genomic_DNA"/>
</dbReference>
<dbReference type="InParanoid" id="A0LNH8"/>
<keyword evidence="4" id="KW-1185">Reference proteome</keyword>
<dbReference type="Pfam" id="PF00581">
    <property type="entry name" value="Rhodanese"/>
    <property type="match status" value="1"/>
</dbReference>
<evidence type="ECO:0000313" key="3">
    <source>
        <dbReference type="EMBL" id="ABK18980.1"/>
    </source>
</evidence>